<comment type="caution">
    <text evidence="1">The sequence shown here is derived from an EMBL/GenBank/DDBJ whole genome shotgun (WGS) entry which is preliminary data.</text>
</comment>
<accession>A0A1E2SJ60</accession>
<sequence length="67" mass="7404">MFPFGFLACVVPGVRDFVQDRGERFCDVWAESFIVGDVDASVEGVGSLTRFVVPLLKDSSRELHARA</sequence>
<reference evidence="2" key="1">
    <citation type="submission" date="2015-11" db="EMBL/GenBank/DDBJ databases">
        <authorList>
            <person name="Wang J."/>
            <person name="Wang L."/>
            <person name="Wang F."/>
            <person name="Cao G."/>
        </authorList>
    </citation>
    <scope>NUCLEOTIDE SEQUENCE [LARGE SCALE GENOMIC DNA]</scope>
    <source>
        <strain evidence="2">gdw1</strain>
    </source>
</reference>
<proteinExistence type="predicted"/>
<gene>
    <name evidence="1" type="ORF">ATY41_11795</name>
</gene>
<dbReference type="AlphaFoldDB" id="A0A1E2SJ60"/>
<dbReference type="Proteomes" id="UP000094426">
    <property type="component" value="Unassembled WGS sequence"/>
</dbReference>
<protein>
    <submittedName>
        <fullName evidence="1">Uncharacterized protein</fullName>
    </submittedName>
</protein>
<name>A0A1E2SJ60_LEIXY</name>
<organism evidence="1 2">
    <name type="scientific">Leifsonia xyli subsp. xyli</name>
    <dbReference type="NCBI Taxonomy" id="59736"/>
    <lineage>
        <taxon>Bacteria</taxon>
        <taxon>Bacillati</taxon>
        <taxon>Actinomycetota</taxon>
        <taxon>Actinomycetes</taxon>
        <taxon>Micrococcales</taxon>
        <taxon>Microbacteriaceae</taxon>
        <taxon>Leifsonia</taxon>
    </lineage>
</organism>
<evidence type="ECO:0000313" key="1">
    <source>
        <dbReference type="EMBL" id="ODA89892.1"/>
    </source>
</evidence>
<evidence type="ECO:0000313" key="2">
    <source>
        <dbReference type="Proteomes" id="UP000094426"/>
    </source>
</evidence>
<dbReference type="EMBL" id="LNZG01000026">
    <property type="protein sequence ID" value="ODA89892.1"/>
    <property type="molecule type" value="Genomic_DNA"/>
</dbReference>